<keyword evidence="11" id="KW-1185">Reference proteome</keyword>
<dbReference type="InterPro" id="IPR018316">
    <property type="entry name" value="Tubulin/FtsZ_2-layer-sand-dom"/>
</dbReference>
<keyword evidence="2 4" id="KW-0547">Nucleotide-binding</keyword>
<evidence type="ECO:0000313" key="10">
    <source>
        <dbReference type="EMBL" id="ADE56957.1"/>
    </source>
</evidence>
<dbReference type="SUPFAM" id="SSF55307">
    <property type="entry name" value="Tubulin C-terminal domain-like"/>
    <property type="match status" value="1"/>
</dbReference>
<dbReference type="OrthoDB" id="9813375at2"/>
<comment type="function">
    <text evidence="4 6">Essential cell division protein that forms a contractile ring structure (Z ring) at the future cell division site. The regulation of the ring assembly controls the timing and the location of cell division. One of the functions of the FtsZ ring is to recruit other cell division proteins to the septum to produce a new cell wall between the dividing cells. Binds GTP and shows GTPase activity.</text>
</comment>
<dbReference type="InterPro" id="IPR020805">
    <property type="entry name" value="Cell_div_FtsZ_CS"/>
</dbReference>
<evidence type="ECO:0000256" key="4">
    <source>
        <dbReference type="HAMAP-Rule" id="MF_00909"/>
    </source>
</evidence>
<dbReference type="PANTHER" id="PTHR30314">
    <property type="entry name" value="CELL DIVISION PROTEIN FTSZ-RELATED"/>
    <property type="match status" value="1"/>
</dbReference>
<comment type="subcellular location">
    <subcellularLocation>
        <location evidence="4">Cytoplasm</location>
    </subcellularLocation>
    <text evidence="4">Assembles at midcell at the inner surface of the cytoplasmic membrane.</text>
</comment>
<dbReference type="Pfam" id="PF00091">
    <property type="entry name" value="Tubulin"/>
    <property type="match status" value="1"/>
</dbReference>
<comment type="similarity">
    <text evidence="1 4 6">Belongs to the FtsZ family.</text>
</comment>
<feature type="domain" description="Tubulin/FtsZ 2-layer sandwich" evidence="9">
    <location>
        <begin position="211"/>
        <end position="328"/>
    </location>
</feature>
<dbReference type="HOGENOM" id="CLU_024865_0_1_0"/>
<dbReference type="GO" id="GO:0043093">
    <property type="term" value="P:FtsZ-dependent cytokinesis"/>
    <property type="evidence" value="ECO:0007669"/>
    <property type="project" value="UniProtKB-UniRule"/>
</dbReference>
<accession>D5EEH5</accession>
<dbReference type="PROSITE" id="PS01135">
    <property type="entry name" value="FTSZ_2"/>
    <property type="match status" value="1"/>
</dbReference>
<dbReference type="SMART" id="SM00864">
    <property type="entry name" value="Tubulin"/>
    <property type="match status" value="1"/>
</dbReference>
<reference evidence="10 11" key="1">
    <citation type="journal article" date="2010" name="Stand. Genomic Sci.">
        <title>Complete genome sequence of Aminobacterium colombiense type strain (ALA-1).</title>
        <authorList>
            <person name="Chertkov O."/>
            <person name="Sikorski J."/>
            <person name="Brambilla E."/>
            <person name="Lapidus A."/>
            <person name="Copeland A."/>
            <person name="Glavina Del Rio T."/>
            <person name="Nolan M."/>
            <person name="Lucas S."/>
            <person name="Tice H."/>
            <person name="Cheng J.F."/>
            <person name="Han C."/>
            <person name="Detter J.C."/>
            <person name="Bruce D."/>
            <person name="Tapia R."/>
            <person name="Goodwin L."/>
            <person name="Pitluck S."/>
            <person name="Liolios K."/>
            <person name="Ivanova N."/>
            <person name="Mavromatis K."/>
            <person name="Ovchinnikova G."/>
            <person name="Pati A."/>
            <person name="Chen A."/>
            <person name="Palaniappan K."/>
            <person name="Land M."/>
            <person name="Hauser L."/>
            <person name="Chang Y.J."/>
            <person name="Jeffries C.D."/>
            <person name="Spring S."/>
            <person name="Rohde M."/>
            <person name="Goker M."/>
            <person name="Bristow J."/>
            <person name="Eisen J.A."/>
            <person name="Markowitz V."/>
            <person name="Hugenholtz P."/>
            <person name="Kyrpides N.C."/>
            <person name="Klenk H.P."/>
        </authorList>
    </citation>
    <scope>NUCLEOTIDE SEQUENCE [LARGE SCALE GENOMIC DNA]</scope>
    <source>
        <strain evidence="11">DSM 12261 / ALA-1</strain>
    </source>
</reference>
<organism evidence="10 11">
    <name type="scientific">Aminobacterium colombiense (strain DSM 12261 / ALA-1)</name>
    <dbReference type="NCBI Taxonomy" id="572547"/>
    <lineage>
        <taxon>Bacteria</taxon>
        <taxon>Thermotogati</taxon>
        <taxon>Synergistota</taxon>
        <taxon>Synergistia</taxon>
        <taxon>Synergistales</taxon>
        <taxon>Aminobacteriaceae</taxon>
        <taxon>Aminobacterium</taxon>
    </lineage>
</organism>
<feature type="binding site" evidence="4">
    <location>
        <begin position="25"/>
        <end position="29"/>
    </location>
    <ligand>
        <name>GTP</name>
        <dbReference type="ChEBI" id="CHEBI:37565"/>
    </ligand>
</feature>
<dbReference type="GO" id="GO:0032153">
    <property type="term" value="C:cell division site"/>
    <property type="evidence" value="ECO:0007669"/>
    <property type="project" value="UniProtKB-UniRule"/>
</dbReference>
<proteinExistence type="inferred from homology"/>
<dbReference type="InterPro" id="IPR000158">
    <property type="entry name" value="Cell_div_FtsZ"/>
</dbReference>
<dbReference type="SMART" id="SM00865">
    <property type="entry name" value="Tubulin_C"/>
    <property type="match status" value="1"/>
</dbReference>
<evidence type="ECO:0000256" key="6">
    <source>
        <dbReference type="RuleBase" id="RU000631"/>
    </source>
</evidence>
<dbReference type="FunFam" id="3.40.50.1440:FF:000001">
    <property type="entry name" value="Cell division protein FtsZ"/>
    <property type="match status" value="1"/>
</dbReference>
<feature type="region of interest" description="Disordered" evidence="7">
    <location>
        <begin position="322"/>
        <end position="342"/>
    </location>
</feature>
<dbReference type="GO" id="GO:0051258">
    <property type="term" value="P:protein polymerization"/>
    <property type="evidence" value="ECO:0007669"/>
    <property type="project" value="UniProtKB-UniRule"/>
</dbReference>
<feature type="binding site" evidence="4">
    <location>
        <position position="191"/>
    </location>
    <ligand>
        <name>GTP</name>
        <dbReference type="ChEBI" id="CHEBI:37565"/>
    </ligand>
</feature>
<dbReference type="InterPro" id="IPR036525">
    <property type="entry name" value="Tubulin/FtsZ_GTPase_sf"/>
</dbReference>
<dbReference type="eggNOG" id="COG0206">
    <property type="taxonomic scope" value="Bacteria"/>
</dbReference>
<keyword evidence="3 4" id="KW-0342">GTP-binding</keyword>
<feature type="binding site" evidence="4">
    <location>
        <begin position="112"/>
        <end position="114"/>
    </location>
    <ligand>
        <name>GTP</name>
        <dbReference type="ChEBI" id="CHEBI:37565"/>
    </ligand>
</feature>
<evidence type="ECO:0000259" key="9">
    <source>
        <dbReference type="SMART" id="SM00865"/>
    </source>
</evidence>
<dbReference type="GO" id="GO:0000917">
    <property type="term" value="P:division septum assembly"/>
    <property type="evidence" value="ECO:0007669"/>
    <property type="project" value="UniProtKB-KW"/>
</dbReference>
<dbReference type="CDD" id="cd02201">
    <property type="entry name" value="FtsZ_type1"/>
    <property type="match status" value="1"/>
</dbReference>
<dbReference type="InterPro" id="IPR003008">
    <property type="entry name" value="Tubulin_FtsZ_GTPase"/>
</dbReference>
<feature type="domain" description="Tubulin/FtsZ GTPase" evidence="8">
    <location>
        <begin position="17"/>
        <end position="209"/>
    </location>
</feature>
<dbReference type="InterPro" id="IPR037103">
    <property type="entry name" value="Tubulin/FtsZ-like_C"/>
</dbReference>
<evidence type="ECO:0000256" key="7">
    <source>
        <dbReference type="SAM" id="MobiDB-lite"/>
    </source>
</evidence>
<dbReference type="Gene3D" id="3.30.1330.20">
    <property type="entry name" value="Tubulin/FtsZ, C-terminal domain"/>
    <property type="match status" value="1"/>
</dbReference>
<evidence type="ECO:0000256" key="1">
    <source>
        <dbReference type="ARBA" id="ARBA00009690"/>
    </source>
</evidence>
<dbReference type="HAMAP" id="MF_00909">
    <property type="entry name" value="FtsZ"/>
    <property type="match status" value="1"/>
</dbReference>
<dbReference type="Gene3D" id="3.40.50.1440">
    <property type="entry name" value="Tubulin/FtsZ, GTPase domain"/>
    <property type="match status" value="1"/>
</dbReference>
<dbReference type="InterPro" id="IPR008280">
    <property type="entry name" value="Tub_FtsZ_C"/>
</dbReference>
<keyword evidence="4" id="KW-0963">Cytoplasm</keyword>
<dbReference type="AlphaFoldDB" id="D5EEH5"/>
<evidence type="ECO:0000256" key="5">
    <source>
        <dbReference type="NCBIfam" id="TIGR00065"/>
    </source>
</evidence>
<dbReference type="SUPFAM" id="SSF52490">
    <property type="entry name" value="Tubulin nucleotide-binding domain-like"/>
    <property type="match status" value="1"/>
</dbReference>
<evidence type="ECO:0000256" key="2">
    <source>
        <dbReference type="ARBA" id="ARBA00022741"/>
    </source>
</evidence>
<feature type="binding site" evidence="4">
    <location>
        <position position="147"/>
    </location>
    <ligand>
        <name>GTP</name>
        <dbReference type="ChEBI" id="CHEBI:37565"/>
    </ligand>
</feature>
<protein>
    <recommendedName>
        <fullName evidence="4 5">Cell division protein FtsZ</fullName>
    </recommendedName>
</protein>
<dbReference type="InterPro" id="IPR045061">
    <property type="entry name" value="FtsZ/CetZ"/>
</dbReference>
<dbReference type="PANTHER" id="PTHR30314:SF3">
    <property type="entry name" value="MITOCHONDRIAL DIVISION PROTEIN FSZA"/>
    <property type="match status" value="1"/>
</dbReference>
<dbReference type="RefSeq" id="WP_013048223.1">
    <property type="nucleotide sequence ID" value="NC_014011.1"/>
</dbReference>
<sequence length="387" mass="40798">MEHVFQIDNATRPHRENIKVIGVGGGGGNALNHIIRNGIEGVECIAANTDMAALGLSETKTRVILGRELTRGLGAGADPDVGSEAAKESIEEIRQLISGADMVFLTAGMGGGTGTGATPVIAEIAKESGALVVAVVTNPFSFEGKRRRNYANDGTAILKEKVDALLVVENDRLLEIADKKTGLTEAFKLADEVLRQAVQGVTDLILKPSLINVDFADVRTVMKNAGSAIMGIGEGHGDNRAETAAKAAINSPLMATPMDGAKGILFNITGSSDIGIHEIQLAAEVIKGTADEDATVIWGHTIDESMEDRMKITVIATGFSSEKDRRPPARTAKAVSTSKTTLRSPGVVLEEAEVVSAPEEDLFTMSGVPKNTYDVPSIIRRSSRSSK</sequence>
<dbReference type="EMBL" id="CP001997">
    <property type="protein sequence ID" value="ADE56957.1"/>
    <property type="molecule type" value="Genomic_DNA"/>
</dbReference>
<dbReference type="GO" id="GO:0005737">
    <property type="term" value="C:cytoplasm"/>
    <property type="evidence" value="ECO:0007669"/>
    <property type="project" value="UniProtKB-SubCell"/>
</dbReference>
<dbReference type="STRING" id="572547.Amico_0824"/>
<dbReference type="NCBIfam" id="TIGR00065">
    <property type="entry name" value="ftsZ"/>
    <property type="match status" value="1"/>
</dbReference>
<dbReference type="GO" id="GO:0005525">
    <property type="term" value="F:GTP binding"/>
    <property type="evidence" value="ECO:0007669"/>
    <property type="project" value="UniProtKB-UniRule"/>
</dbReference>
<comment type="subunit">
    <text evidence="4">Homodimer. Polymerizes to form a dynamic ring structure in a strictly GTP-dependent manner. Interacts directly with several other division proteins.</text>
</comment>
<keyword evidence="4 6" id="KW-0131">Cell cycle</keyword>
<dbReference type="Pfam" id="PF12327">
    <property type="entry name" value="FtsZ_C"/>
    <property type="match status" value="1"/>
</dbReference>
<dbReference type="InterPro" id="IPR024757">
    <property type="entry name" value="FtsZ_C"/>
</dbReference>
<dbReference type="PRINTS" id="PR00423">
    <property type="entry name" value="CELLDVISFTSZ"/>
</dbReference>
<evidence type="ECO:0000313" key="11">
    <source>
        <dbReference type="Proteomes" id="UP000002366"/>
    </source>
</evidence>
<evidence type="ECO:0000256" key="3">
    <source>
        <dbReference type="ARBA" id="ARBA00023134"/>
    </source>
</evidence>
<feature type="binding site" evidence="4">
    <location>
        <position position="143"/>
    </location>
    <ligand>
        <name>GTP</name>
        <dbReference type="ChEBI" id="CHEBI:37565"/>
    </ligand>
</feature>
<name>D5EEH5_AMICL</name>
<keyword evidence="4 6" id="KW-0132">Cell division</keyword>
<dbReference type="GO" id="GO:0003924">
    <property type="term" value="F:GTPase activity"/>
    <property type="evidence" value="ECO:0007669"/>
    <property type="project" value="UniProtKB-UniRule"/>
</dbReference>
<keyword evidence="4 6" id="KW-0717">Septation</keyword>
<gene>
    <name evidence="4" type="primary">ftsZ</name>
    <name evidence="10" type="ordered locus">Amico_0824</name>
</gene>
<evidence type="ECO:0000259" key="8">
    <source>
        <dbReference type="SMART" id="SM00864"/>
    </source>
</evidence>
<dbReference type="KEGG" id="aco:Amico_0824"/>
<dbReference type="Proteomes" id="UP000002366">
    <property type="component" value="Chromosome"/>
</dbReference>